<dbReference type="Gene3D" id="3.40.50.10810">
    <property type="entry name" value="Tandem AAA-ATPase domain"/>
    <property type="match status" value="1"/>
</dbReference>
<dbReference type="Pfam" id="PF04851">
    <property type="entry name" value="ResIII"/>
    <property type="match status" value="1"/>
</dbReference>
<sequence length="385" mass="43758">MTNLLAGTEVEARSLRWEVVSATQLGQQTLYRLRCLQGELRGTEFDILHPFESVEAVIRDLRPDRAAPLPNWLVDHQAFLLEQSLSGNALLAVQPGRLRVEAYQLVPVLRAIRMSRVRLLLADGVGLGKTIQAGLIITELMARRVVHRILIVCPAGPLLEQWKLEMSERFGLRLDEVNRGRLEEIRRSTELGANPFDYIPLAIASIDFLKQEKILESLERASYDMVVLDEAHHCMDLGAIGEKEDSQRRRLAEVLARRCDSLLLLTATPHDGNDRSFASLCELLDLSLVDGRGNLRGVGYRDCVVRRLKSHIPNRFKNRIVEPKSVVANNQEHPDYIALQHGLLEFLAPELRRAFQKKRYSDVLAVLSKVFNKQQELTPGWEMRD</sequence>
<dbReference type="InterPro" id="IPR038718">
    <property type="entry name" value="SNF2-like_sf"/>
</dbReference>
<evidence type="ECO:0000313" key="2">
    <source>
        <dbReference type="EMBL" id="MFL9459603.1"/>
    </source>
</evidence>
<keyword evidence="2" id="KW-0347">Helicase</keyword>
<name>A0ABW8WF48_9CYAN</name>
<dbReference type="Proteomes" id="UP001628874">
    <property type="component" value="Unassembled WGS sequence"/>
</dbReference>
<dbReference type="SMART" id="SM00487">
    <property type="entry name" value="DEXDc"/>
    <property type="match status" value="1"/>
</dbReference>
<dbReference type="PANTHER" id="PTHR10799">
    <property type="entry name" value="SNF2/RAD54 HELICASE FAMILY"/>
    <property type="match status" value="1"/>
</dbReference>
<keyword evidence="2" id="KW-0547">Nucleotide-binding</keyword>
<dbReference type="CDD" id="cd18011">
    <property type="entry name" value="DEXDc_RapA"/>
    <property type="match status" value="1"/>
</dbReference>
<feature type="domain" description="Helicase ATP-binding" evidence="1">
    <location>
        <begin position="110"/>
        <end position="287"/>
    </location>
</feature>
<proteinExistence type="predicted"/>
<dbReference type="InterPro" id="IPR027417">
    <property type="entry name" value="P-loop_NTPase"/>
</dbReference>
<keyword evidence="3" id="KW-1185">Reference proteome</keyword>
<dbReference type="GO" id="GO:0004386">
    <property type="term" value="F:helicase activity"/>
    <property type="evidence" value="ECO:0007669"/>
    <property type="project" value="UniProtKB-KW"/>
</dbReference>
<dbReference type="SUPFAM" id="SSF52540">
    <property type="entry name" value="P-loop containing nucleoside triphosphate hydrolases"/>
    <property type="match status" value="1"/>
</dbReference>
<keyword evidence="2" id="KW-0067">ATP-binding</keyword>
<evidence type="ECO:0000259" key="1">
    <source>
        <dbReference type="PROSITE" id="PS51192"/>
    </source>
</evidence>
<dbReference type="RefSeq" id="WP_050046541.1">
    <property type="nucleotide sequence ID" value="NZ_JBFQGM010000001.1"/>
</dbReference>
<dbReference type="InterPro" id="IPR057342">
    <property type="entry name" value="DEXDc_RapA"/>
</dbReference>
<dbReference type="EMBL" id="JBFQGM010000001">
    <property type="protein sequence ID" value="MFL9459603.1"/>
    <property type="molecule type" value="Genomic_DNA"/>
</dbReference>
<dbReference type="InterPro" id="IPR014001">
    <property type="entry name" value="Helicase_ATP-bd"/>
</dbReference>
<protein>
    <submittedName>
        <fullName evidence="2">DEAD/DEAH box helicase family protein</fullName>
    </submittedName>
</protein>
<gene>
    <name evidence="2" type="ORF">AB0759_02970</name>
</gene>
<reference evidence="2 3" key="1">
    <citation type="submission" date="2024-07" db="EMBL/GenBank/DDBJ databases">
        <authorList>
            <person name="Tripathy S."/>
        </authorList>
    </citation>
    <scope>NUCLEOTIDE SEQUENCE [LARGE SCALE GENOMIC DNA]</scope>
    <source>
        <strain evidence="2 3">VB-61278_2</strain>
    </source>
</reference>
<accession>A0ABW8WF48</accession>
<organism evidence="2 3">
    <name type="scientific">Scytonema tolypothrichoides VB-61278_2</name>
    <dbReference type="NCBI Taxonomy" id="3232314"/>
    <lineage>
        <taxon>Bacteria</taxon>
        <taxon>Bacillati</taxon>
        <taxon>Cyanobacteriota</taxon>
        <taxon>Cyanophyceae</taxon>
        <taxon>Nostocales</taxon>
        <taxon>Scytonemataceae</taxon>
        <taxon>Scytonema</taxon>
    </lineage>
</organism>
<dbReference type="PROSITE" id="PS51192">
    <property type="entry name" value="HELICASE_ATP_BIND_1"/>
    <property type="match status" value="1"/>
</dbReference>
<evidence type="ECO:0000313" key="3">
    <source>
        <dbReference type="Proteomes" id="UP001628874"/>
    </source>
</evidence>
<keyword evidence="2" id="KW-0378">Hydrolase</keyword>
<comment type="caution">
    <text evidence="2">The sequence shown here is derived from an EMBL/GenBank/DDBJ whole genome shotgun (WGS) entry which is preliminary data.</text>
</comment>
<dbReference type="InterPro" id="IPR006935">
    <property type="entry name" value="Helicase/UvrB_N"/>
</dbReference>